<dbReference type="KEGG" id="clec:106672501"/>
<keyword evidence="4 6" id="KW-0862">Zinc</keyword>
<reference evidence="9" key="1">
    <citation type="submission" date="2022-01" db="UniProtKB">
        <authorList>
            <consortium name="EnsemblMetazoa"/>
        </authorList>
    </citation>
    <scope>IDENTIFICATION</scope>
</reference>
<evidence type="ECO:0000256" key="3">
    <source>
        <dbReference type="ARBA" id="ARBA00022801"/>
    </source>
</evidence>
<evidence type="ECO:0000259" key="8">
    <source>
        <dbReference type="Pfam" id="PF01435"/>
    </source>
</evidence>
<organism evidence="9 10">
    <name type="scientific">Cimex lectularius</name>
    <name type="common">Bed bug</name>
    <name type="synonym">Acanthia lectularia</name>
    <dbReference type="NCBI Taxonomy" id="79782"/>
    <lineage>
        <taxon>Eukaryota</taxon>
        <taxon>Metazoa</taxon>
        <taxon>Ecdysozoa</taxon>
        <taxon>Arthropoda</taxon>
        <taxon>Hexapoda</taxon>
        <taxon>Insecta</taxon>
        <taxon>Pterygota</taxon>
        <taxon>Neoptera</taxon>
        <taxon>Paraneoptera</taxon>
        <taxon>Hemiptera</taxon>
        <taxon>Heteroptera</taxon>
        <taxon>Panheteroptera</taxon>
        <taxon>Cimicomorpha</taxon>
        <taxon>Cimicidae</taxon>
        <taxon>Cimex</taxon>
    </lineage>
</organism>
<dbReference type="GO" id="GO:0004222">
    <property type="term" value="F:metalloendopeptidase activity"/>
    <property type="evidence" value="ECO:0007669"/>
    <property type="project" value="InterPro"/>
</dbReference>
<keyword evidence="5 6" id="KW-0482">Metalloprotease</keyword>
<proteinExistence type="inferred from homology"/>
<dbReference type="EnsemblMetazoa" id="XM_014404008.2">
    <property type="protein sequence ID" value="XP_014259494.1"/>
    <property type="gene ID" value="LOC106672501"/>
</dbReference>
<keyword evidence="7" id="KW-1133">Transmembrane helix</keyword>
<keyword evidence="3 6" id="KW-0378">Hydrolase</keyword>
<feature type="transmembrane region" description="Helical" evidence="7">
    <location>
        <begin position="329"/>
        <end position="347"/>
    </location>
</feature>
<keyword evidence="7" id="KW-0472">Membrane</keyword>
<accession>A0A8I6S8L5</accession>
<keyword evidence="7" id="KW-0812">Transmembrane</keyword>
<feature type="transmembrane region" description="Helical" evidence="7">
    <location>
        <begin position="6"/>
        <end position="24"/>
    </location>
</feature>
<dbReference type="InterPro" id="IPR001915">
    <property type="entry name" value="Peptidase_M48"/>
</dbReference>
<keyword evidence="1 6" id="KW-0645">Protease</keyword>
<dbReference type="RefSeq" id="XP_014259494.1">
    <property type="nucleotide sequence ID" value="XM_014404008.2"/>
</dbReference>
<evidence type="ECO:0000256" key="5">
    <source>
        <dbReference type="ARBA" id="ARBA00023049"/>
    </source>
</evidence>
<dbReference type="GO" id="GO:0046872">
    <property type="term" value="F:metal ion binding"/>
    <property type="evidence" value="ECO:0007669"/>
    <property type="project" value="UniProtKB-KW"/>
</dbReference>
<dbReference type="PANTHER" id="PTHR10120">
    <property type="entry name" value="CAAX PRENYL PROTEASE 1"/>
    <property type="match status" value="1"/>
</dbReference>
<dbReference type="GeneID" id="106672501"/>
<dbReference type="OrthoDB" id="6610172at2759"/>
<feature type="transmembrane region" description="Helical" evidence="7">
    <location>
        <begin position="289"/>
        <end position="309"/>
    </location>
</feature>
<evidence type="ECO:0000256" key="6">
    <source>
        <dbReference type="RuleBase" id="RU003983"/>
    </source>
</evidence>
<evidence type="ECO:0000256" key="4">
    <source>
        <dbReference type="ARBA" id="ARBA00022833"/>
    </source>
</evidence>
<sequence>MEPGVYYLLFIIWALDLSRLYLFWRQYRIIYSTTIPPPHLTGYIDSITFAEARESMMQKASMAMLSIVFRVCARTYKILTFGCAVAWAATWDIAGTTSSRAVAYNVLALFSARAPLIPLSAAVGVMSGHRTVNQAFHQMITEIFFLFVHGLVTAMLTMLLINMTDSYSGLLFLILFPISTAIGAIFTVLYVNIIVPQIHDKLSSGPLYERLRLITDRLRFPDEKIYVERISTTDIIDTNSDITNAYYCGILGANMVLLSQKLVNEFSEDEVAAVISHELGHWYCKHTSIYFGLTALELFLICNLLMWSYGNEWLFRVFGFDLIKDPPHPIIGVFIFVTMLFPLFKQISTMATGQISRYCEFEADRFAVRLGEADHLKRALLKITAKNNAFPVYDPHYSNVLLTHPPVLERLAHIDDSQNM</sequence>
<comment type="cofactor">
    <cofactor evidence="6">
        <name>Zn(2+)</name>
        <dbReference type="ChEBI" id="CHEBI:29105"/>
    </cofactor>
    <text evidence="6">Binds 1 zinc ion per subunit.</text>
</comment>
<evidence type="ECO:0000313" key="10">
    <source>
        <dbReference type="Proteomes" id="UP000494040"/>
    </source>
</evidence>
<dbReference type="AlphaFoldDB" id="A0A8I6S8L5"/>
<keyword evidence="10" id="KW-1185">Reference proteome</keyword>
<evidence type="ECO:0000256" key="1">
    <source>
        <dbReference type="ARBA" id="ARBA00022670"/>
    </source>
</evidence>
<keyword evidence="2" id="KW-0479">Metal-binding</keyword>
<evidence type="ECO:0000256" key="2">
    <source>
        <dbReference type="ARBA" id="ARBA00022723"/>
    </source>
</evidence>
<feature type="domain" description="Peptidase M48" evidence="8">
    <location>
        <begin position="238"/>
        <end position="416"/>
    </location>
</feature>
<dbReference type="GO" id="GO:0006508">
    <property type="term" value="P:proteolysis"/>
    <property type="evidence" value="ECO:0007669"/>
    <property type="project" value="UniProtKB-KW"/>
</dbReference>
<dbReference type="Proteomes" id="UP000494040">
    <property type="component" value="Unassembled WGS sequence"/>
</dbReference>
<feature type="transmembrane region" description="Helical" evidence="7">
    <location>
        <begin position="63"/>
        <end position="89"/>
    </location>
</feature>
<dbReference type="OMA" id="YSCANAY"/>
<protein>
    <recommendedName>
        <fullName evidence="8">Peptidase M48 domain-containing protein</fullName>
    </recommendedName>
</protein>
<comment type="similarity">
    <text evidence="6">Belongs to the peptidase M48 family.</text>
</comment>
<feature type="transmembrane region" description="Helical" evidence="7">
    <location>
        <begin position="139"/>
        <end position="161"/>
    </location>
</feature>
<dbReference type="Pfam" id="PF01435">
    <property type="entry name" value="Peptidase_M48"/>
    <property type="match status" value="1"/>
</dbReference>
<dbReference type="Gene3D" id="3.30.2010.10">
    <property type="entry name" value="Metalloproteases ('zincins'), catalytic domain"/>
    <property type="match status" value="1"/>
</dbReference>
<name>A0A8I6S8L5_CIMLE</name>
<feature type="transmembrane region" description="Helical" evidence="7">
    <location>
        <begin position="101"/>
        <end position="127"/>
    </location>
</feature>
<evidence type="ECO:0000313" key="9">
    <source>
        <dbReference type="EnsemblMetazoa" id="XP_014259494.1"/>
    </source>
</evidence>
<feature type="transmembrane region" description="Helical" evidence="7">
    <location>
        <begin position="167"/>
        <end position="191"/>
    </location>
</feature>
<evidence type="ECO:0000256" key="7">
    <source>
        <dbReference type="SAM" id="Phobius"/>
    </source>
</evidence>